<keyword evidence="9" id="KW-0175">Coiled coil</keyword>
<keyword evidence="5" id="KW-0418">Kinase</keyword>
<keyword evidence="2" id="KW-1003">Cell membrane</keyword>
<evidence type="ECO:0000256" key="7">
    <source>
        <dbReference type="ARBA" id="ARBA00023012"/>
    </source>
</evidence>
<dbReference type="Pfam" id="PF02518">
    <property type="entry name" value="HATPase_c"/>
    <property type="match status" value="1"/>
</dbReference>
<dbReference type="GO" id="GO:0000155">
    <property type="term" value="F:phosphorelay sensor kinase activity"/>
    <property type="evidence" value="ECO:0007669"/>
    <property type="project" value="InterPro"/>
</dbReference>
<dbReference type="InterPro" id="IPR050482">
    <property type="entry name" value="Sensor_HK_TwoCompSys"/>
</dbReference>
<comment type="subcellular location">
    <subcellularLocation>
        <location evidence="1">Cell membrane</location>
        <topology evidence="1">Multi-pass membrane protein</topology>
    </subcellularLocation>
</comment>
<reference evidence="13 14" key="1">
    <citation type="submission" date="2017-11" db="EMBL/GenBank/DDBJ databases">
        <title>Evolution of Phototrophy in the Chloroflexi Phylum Driven by Horizontal Gene Transfer.</title>
        <authorList>
            <person name="Ward L.M."/>
            <person name="Hemp J."/>
            <person name="Shih P.M."/>
            <person name="Mcglynn S.E."/>
            <person name="Fischer W."/>
        </authorList>
    </citation>
    <scope>NUCLEOTIDE SEQUENCE [LARGE SCALE GENOMIC DNA]</scope>
    <source>
        <strain evidence="13">CP2_2F</strain>
    </source>
</reference>
<accession>A0A2M8P2N5</accession>
<organism evidence="13 14">
    <name type="scientific">Candidatus Thermofonsia Clade 1 bacterium</name>
    <dbReference type="NCBI Taxonomy" id="2364210"/>
    <lineage>
        <taxon>Bacteria</taxon>
        <taxon>Bacillati</taxon>
        <taxon>Chloroflexota</taxon>
        <taxon>Candidatus Thermofontia</taxon>
        <taxon>Candidatus Thermofonsia Clade 1</taxon>
    </lineage>
</organism>
<keyword evidence="8 11" id="KW-0472">Membrane</keyword>
<evidence type="ECO:0000256" key="8">
    <source>
        <dbReference type="ARBA" id="ARBA00023136"/>
    </source>
</evidence>
<dbReference type="GO" id="GO:0005886">
    <property type="term" value="C:plasma membrane"/>
    <property type="evidence" value="ECO:0007669"/>
    <property type="project" value="UniProtKB-SubCell"/>
</dbReference>
<dbReference type="InterPro" id="IPR003018">
    <property type="entry name" value="GAF"/>
</dbReference>
<dbReference type="InterPro" id="IPR029016">
    <property type="entry name" value="GAF-like_dom_sf"/>
</dbReference>
<keyword evidence="4 11" id="KW-0812">Transmembrane</keyword>
<dbReference type="CDD" id="cd16917">
    <property type="entry name" value="HATPase_UhpB-NarQ-NarX-like"/>
    <property type="match status" value="1"/>
</dbReference>
<evidence type="ECO:0000256" key="9">
    <source>
        <dbReference type="SAM" id="Coils"/>
    </source>
</evidence>
<feature type="coiled-coil region" evidence="9">
    <location>
        <begin position="230"/>
        <end position="257"/>
    </location>
</feature>
<keyword evidence="3" id="KW-0808">Transferase</keyword>
<dbReference type="Proteomes" id="UP000228921">
    <property type="component" value="Unassembled WGS sequence"/>
</dbReference>
<dbReference type="Pfam" id="PF13185">
    <property type="entry name" value="GAF_2"/>
    <property type="match status" value="1"/>
</dbReference>
<dbReference type="InterPro" id="IPR003594">
    <property type="entry name" value="HATPase_dom"/>
</dbReference>
<gene>
    <name evidence="13" type="ORF">CUN51_02375</name>
</gene>
<evidence type="ECO:0000313" key="14">
    <source>
        <dbReference type="Proteomes" id="UP000228921"/>
    </source>
</evidence>
<evidence type="ECO:0000256" key="4">
    <source>
        <dbReference type="ARBA" id="ARBA00022692"/>
    </source>
</evidence>
<comment type="caution">
    <text evidence="13">The sequence shown here is derived from an EMBL/GenBank/DDBJ whole genome shotgun (WGS) entry which is preliminary data.</text>
</comment>
<dbReference type="InterPro" id="IPR005467">
    <property type="entry name" value="His_kinase_dom"/>
</dbReference>
<dbReference type="InterPro" id="IPR011712">
    <property type="entry name" value="Sig_transdc_His_kin_sub3_dim/P"/>
</dbReference>
<evidence type="ECO:0000256" key="5">
    <source>
        <dbReference type="ARBA" id="ARBA00022777"/>
    </source>
</evidence>
<feature type="coiled-coil region" evidence="9">
    <location>
        <begin position="53"/>
        <end position="80"/>
    </location>
</feature>
<dbReference type="SMART" id="SM00065">
    <property type="entry name" value="GAF"/>
    <property type="match status" value="1"/>
</dbReference>
<evidence type="ECO:0000313" key="13">
    <source>
        <dbReference type="EMBL" id="PJF31809.1"/>
    </source>
</evidence>
<sequence>MLKLIMLFAVTLGAFFGGLALGSADPAGFLLGGSLLFLSAIVLGFLTRRLAFARQAAEQKAQVEQAMQSAQERARALAEITNALGASLDYEKALNVAMDIGLLGLRVGASSTRLTSAVLLFGDDDKLHVVSSRGLPPRDQALVLVGEEGLVAETLRRAEPIFAGSTDNDPELIYFVAMHNARSLMLIPLRVGYENYGVLIFSSTQANAFSPDQASLLAAISAQAAMAIQNAILYNNLRQERDRLIEVEEEARKKLARDLHDGPTQQVSLIAMRLDYCRQLIKNNRLNELLPELQQIETTARETVKNLRHMLFTLRPLVLETQGIVPALEQLSQKMLETHNLPVRLSIEEGVADLIEPHRQGPLFYIIEEAVGNARKYAQTPHIDIRFMRQGRHVLVEVQDYGKGFDVAAVSGNYESRGSLGMVNMRERAQAIGAQLRLESAPNRGTKISLLLPTRVLPSTNGRSAATRNTQNKPNSATVQAN</sequence>
<dbReference type="PANTHER" id="PTHR24421:SF37">
    <property type="entry name" value="SENSOR HISTIDINE KINASE NARS"/>
    <property type="match status" value="1"/>
</dbReference>
<proteinExistence type="predicted"/>
<dbReference type="SMART" id="SM00387">
    <property type="entry name" value="HATPase_c"/>
    <property type="match status" value="1"/>
</dbReference>
<dbReference type="SUPFAM" id="SSF55781">
    <property type="entry name" value="GAF domain-like"/>
    <property type="match status" value="1"/>
</dbReference>
<dbReference type="SUPFAM" id="SSF55874">
    <property type="entry name" value="ATPase domain of HSP90 chaperone/DNA topoisomerase II/histidine kinase"/>
    <property type="match status" value="1"/>
</dbReference>
<dbReference type="PROSITE" id="PS50109">
    <property type="entry name" value="HIS_KIN"/>
    <property type="match status" value="1"/>
</dbReference>
<protein>
    <recommendedName>
        <fullName evidence="12">Histidine kinase domain-containing protein</fullName>
    </recommendedName>
</protein>
<evidence type="ECO:0000256" key="3">
    <source>
        <dbReference type="ARBA" id="ARBA00022679"/>
    </source>
</evidence>
<dbReference type="Gene3D" id="1.20.5.1930">
    <property type="match status" value="1"/>
</dbReference>
<keyword evidence="6 11" id="KW-1133">Transmembrane helix</keyword>
<dbReference type="InterPro" id="IPR036890">
    <property type="entry name" value="HATPase_C_sf"/>
</dbReference>
<dbReference type="EMBL" id="PGTK01000002">
    <property type="protein sequence ID" value="PJF31809.1"/>
    <property type="molecule type" value="Genomic_DNA"/>
</dbReference>
<dbReference type="AlphaFoldDB" id="A0A2M8P2N5"/>
<evidence type="ECO:0000259" key="12">
    <source>
        <dbReference type="PROSITE" id="PS50109"/>
    </source>
</evidence>
<dbReference type="Gene3D" id="3.30.450.40">
    <property type="match status" value="1"/>
</dbReference>
<evidence type="ECO:0000256" key="11">
    <source>
        <dbReference type="SAM" id="Phobius"/>
    </source>
</evidence>
<dbReference type="Gene3D" id="3.30.565.10">
    <property type="entry name" value="Histidine kinase-like ATPase, C-terminal domain"/>
    <property type="match status" value="1"/>
</dbReference>
<evidence type="ECO:0000256" key="2">
    <source>
        <dbReference type="ARBA" id="ARBA00022475"/>
    </source>
</evidence>
<evidence type="ECO:0000256" key="10">
    <source>
        <dbReference type="SAM" id="MobiDB-lite"/>
    </source>
</evidence>
<evidence type="ECO:0000256" key="6">
    <source>
        <dbReference type="ARBA" id="ARBA00022989"/>
    </source>
</evidence>
<dbReference type="GO" id="GO:0046983">
    <property type="term" value="F:protein dimerization activity"/>
    <property type="evidence" value="ECO:0007669"/>
    <property type="project" value="InterPro"/>
</dbReference>
<evidence type="ECO:0000256" key="1">
    <source>
        <dbReference type="ARBA" id="ARBA00004651"/>
    </source>
</evidence>
<name>A0A2M8P2N5_9CHLR</name>
<feature type="transmembrane region" description="Helical" evidence="11">
    <location>
        <begin position="30"/>
        <end position="47"/>
    </location>
</feature>
<dbReference type="Pfam" id="PF07730">
    <property type="entry name" value="HisKA_3"/>
    <property type="match status" value="1"/>
</dbReference>
<feature type="domain" description="Histidine kinase" evidence="12">
    <location>
        <begin position="284"/>
        <end position="456"/>
    </location>
</feature>
<keyword evidence="7" id="KW-0902">Two-component regulatory system</keyword>
<feature type="region of interest" description="Disordered" evidence="10">
    <location>
        <begin position="459"/>
        <end position="482"/>
    </location>
</feature>
<dbReference type="PANTHER" id="PTHR24421">
    <property type="entry name" value="NITRATE/NITRITE SENSOR PROTEIN NARX-RELATED"/>
    <property type="match status" value="1"/>
</dbReference>